<evidence type="ECO:0008006" key="11">
    <source>
        <dbReference type="Google" id="ProtNLM"/>
    </source>
</evidence>
<dbReference type="GO" id="GO:0055085">
    <property type="term" value="P:transmembrane transport"/>
    <property type="evidence" value="ECO:0007669"/>
    <property type="project" value="TreeGrafter"/>
</dbReference>
<organism evidence="9 10">
    <name type="scientific">Aerococcus sanguinicola</name>
    <dbReference type="NCBI Taxonomy" id="119206"/>
    <lineage>
        <taxon>Bacteria</taxon>
        <taxon>Bacillati</taxon>
        <taxon>Bacillota</taxon>
        <taxon>Bacilli</taxon>
        <taxon>Lactobacillales</taxon>
        <taxon>Aerococcaceae</taxon>
        <taxon>Aerococcus</taxon>
    </lineage>
</organism>
<keyword evidence="3" id="KW-0813">Transport</keyword>
<dbReference type="GO" id="GO:0005886">
    <property type="term" value="C:plasma membrane"/>
    <property type="evidence" value="ECO:0007669"/>
    <property type="project" value="UniProtKB-SubCell"/>
</dbReference>
<keyword evidence="6 8" id="KW-1133">Transmembrane helix</keyword>
<keyword evidence="7 8" id="KW-0472">Membrane</keyword>
<feature type="transmembrane region" description="Helical" evidence="8">
    <location>
        <begin position="42"/>
        <end position="59"/>
    </location>
</feature>
<dbReference type="AlphaFoldDB" id="A0A0X8FB69"/>
<protein>
    <recommendedName>
        <fullName evidence="11">AI-2E family transporter</fullName>
    </recommendedName>
</protein>
<feature type="transmembrane region" description="Helical" evidence="8">
    <location>
        <begin position="343"/>
        <end position="363"/>
    </location>
</feature>
<proteinExistence type="inferred from homology"/>
<evidence type="ECO:0000256" key="1">
    <source>
        <dbReference type="ARBA" id="ARBA00004651"/>
    </source>
</evidence>
<sequence>MKIKAIERMALKLLLLTALLVLIIVNWQSTLSIFATLRGVAYPLILGCAIAYVVNILMSKYEKWLFPNTEKAWLDGLRRGLAMFLAFLTIILVVISVLMLVVPQAVNAVTTFIYAVPALIRDVERFFFDLADRFPQVLTMINRIDFDIQNITQRVGQAATSFAQSTLQSLLAMAATSASAVMNWVLGLMFSVYLLSSKEKLGKQFRHLVTNYCTPRHSNFILNVVGLAHHSFSNFIAGETVEAAILGSLVAAGMWVLQLPYAGMIGALTAVLAFIPILGAYVSAGIGALLLLTNSFSQMVIFLIFIVVIQQLEGNLIYPFVVGNSIGLPGLWVLVAVTIGGGVAGALGMILGVPLASMFYLMVQKDMRYRDRLQGMGASQEKAKIPFLESLYQSDYLDQLED</sequence>
<dbReference type="Pfam" id="PF01594">
    <property type="entry name" value="AI-2E_transport"/>
    <property type="match status" value="1"/>
</dbReference>
<evidence type="ECO:0000256" key="5">
    <source>
        <dbReference type="ARBA" id="ARBA00022692"/>
    </source>
</evidence>
<gene>
    <name evidence="9" type="ORF">AWM72_04635</name>
</gene>
<evidence type="ECO:0000256" key="4">
    <source>
        <dbReference type="ARBA" id="ARBA00022475"/>
    </source>
</evidence>
<keyword evidence="5 8" id="KW-0812">Transmembrane</keyword>
<dbReference type="EMBL" id="CP014160">
    <property type="protein sequence ID" value="AMB94092.1"/>
    <property type="molecule type" value="Genomic_DNA"/>
</dbReference>
<accession>A0A0X8FB69</accession>
<evidence type="ECO:0000256" key="8">
    <source>
        <dbReference type="SAM" id="Phobius"/>
    </source>
</evidence>
<name>A0A0X8FB69_9LACT</name>
<evidence type="ECO:0000313" key="9">
    <source>
        <dbReference type="EMBL" id="AMB94092.1"/>
    </source>
</evidence>
<evidence type="ECO:0000256" key="3">
    <source>
        <dbReference type="ARBA" id="ARBA00022448"/>
    </source>
</evidence>
<comment type="subcellular location">
    <subcellularLocation>
        <location evidence="1">Cell membrane</location>
        <topology evidence="1">Multi-pass membrane protein</topology>
    </subcellularLocation>
</comment>
<keyword evidence="4" id="KW-1003">Cell membrane</keyword>
<comment type="similarity">
    <text evidence="2">Belongs to the autoinducer-2 exporter (AI-2E) (TC 2.A.86) family.</text>
</comment>
<evidence type="ECO:0000256" key="6">
    <source>
        <dbReference type="ARBA" id="ARBA00022989"/>
    </source>
</evidence>
<feature type="transmembrane region" description="Helical" evidence="8">
    <location>
        <begin position="261"/>
        <end position="282"/>
    </location>
</feature>
<reference evidence="9 10" key="1">
    <citation type="journal article" date="2016" name="Genome Announc.">
        <title>Complete Genome Sequences of Aerococcus christensenii CCUG 28831T, Aerococcus sanguinicola CCUG 43001T, Aerococcus urinae CCUG 36881T, Aerococcus urinaeequi CCUG 28094T, Aerococcus urinaehominis CCUG 42038 BT, and Aerococcus viridans CCUG 4311T.</title>
        <authorList>
            <person name="Carkaci D."/>
            <person name="Dargis R."/>
            <person name="Nielsen X.C."/>
            <person name="Skovgaard O."/>
            <person name="Fuursted K."/>
            <person name="Christensen J.J."/>
        </authorList>
    </citation>
    <scope>NUCLEOTIDE SEQUENCE [LARGE SCALE GENOMIC DNA]</scope>
    <source>
        <strain evidence="9 10">CCUG43001</strain>
    </source>
</reference>
<dbReference type="GeneID" id="92903356"/>
<reference evidence="10" key="2">
    <citation type="submission" date="2016-01" db="EMBL/GenBank/DDBJ databases">
        <title>Six Aerococcus type strain genome sequencing and assembly using PacBio and Illumina Hiseq.</title>
        <authorList>
            <person name="Carkaci D."/>
            <person name="Dargis R."/>
            <person name="Nielsen X.C."/>
            <person name="Skovgaard O."/>
            <person name="Fuursted K."/>
            <person name="Christensen J.J."/>
        </authorList>
    </citation>
    <scope>NUCLEOTIDE SEQUENCE [LARGE SCALE GENOMIC DNA]</scope>
    <source>
        <strain evidence="10">CCUG43001</strain>
    </source>
</reference>
<feature type="transmembrane region" description="Helical" evidence="8">
    <location>
        <begin position="170"/>
        <end position="196"/>
    </location>
</feature>
<dbReference type="KEGG" id="asan:AWM72_04635"/>
<keyword evidence="10" id="KW-1185">Reference proteome</keyword>
<dbReference type="RefSeq" id="WP_067973952.1">
    <property type="nucleotide sequence ID" value="NZ_CP014160.1"/>
</dbReference>
<dbReference type="PANTHER" id="PTHR21716">
    <property type="entry name" value="TRANSMEMBRANE PROTEIN"/>
    <property type="match status" value="1"/>
</dbReference>
<dbReference type="Proteomes" id="UP000069912">
    <property type="component" value="Chromosome"/>
</dbReference>
<feature type="transmembrane region" description="Helical" evidence="8">
    <location>
        <begin position="80"/>
        <end position="102"/>
    </location>
</feature>
<evidence type="ECO:0000313" key="10">
    <source>
        <dbReference type="Proteomes" id="UP000069912"/>
    </source>
</evidence>
<evidence type="ECO:0000256" key="2">
    <source>
        <dbReference type="ARBA" id="ARBA00009773"/>
    </source>
</evidence>
<dbReference type="PANTHER" id="PTHR21716:SF53">
    <property type="entry name" value="PERMEASE PERM-RELATED"/>
    <property type="match status" value="1"/>
</dbReference>
<evidence type="ECO:0000256" key="7">
    <source>
        <dbReference type="ARBA" id="ARBA00023136"/>
    </source>
</evidence>
<dbReference type="InterPro" id="IPR002549">
    <property type="entry name" value="AI-2E-like"/>
</dbReference>